<dbReference type="PANTHER" id="PTHR43124:SF3">
    <property type="entry name" value="CHLORAMPHENICOL EFFLUX PUMP RV0191"/>
    <property type="match status" value="1"/>
</dbReference>
<accession>A0A934STQ7</accession>
<feature type="transmembrane region" description="Helical" evidence="6">
    <location>
        <begin position="67"/>
        <end position="86"/>
    </location>
</feature>
<keyword evidence="3 6" id="KW-0812">Transmembrane</keyword>
<evidence type="ECO:0000256" key="1">
    <source>
        <dbReference type="ARBA" id="ARBA00004651"/>
    </source>
</evidence>
<feature type="transmembrane region" description="Helical" evidence="6">
    <location>
        <begin position="35"/>
        <end position="55"/>
    </location>
</feature>
<evidence type="ECO:0000313" key="9">
    <source>
        <dbReference type="Proteomes" id="UP000622890"/>
    </source>
</evidence>
<dbReference type="InterPro" id="IPR020846">
    <property type="entry name" value="MFS_dom"/>
</dbReference>
<comment type="caution">
    <text evidence="8">The sequence shown here is derived from an EMBL/GenBank/DDBJ whole genome shotgun (WGS) entry which is preliminary data.</text>
</comment>
<sequence>MLAALIAGFMLSQAYRTAAAMMASHLQADFHLSSAQLGTYAGAFHFAFGALQLFMGTGIDLYGIRRTLLAVFPLTVVGALLSAYAGSFGTAVLGQALMGTGCAPAFLVCTVFITRRFAPERFAAVSGAVLGIGGMGMLLTATPLAWVVQEFSWRTGFLVLAGLSTLAWIGIFVLVRDTPRAATGSATAQITQALRGFGSLLAMPHTLGIIALGSVTYASFMSLRGLWLGPLLVDRYGYSLVASGNVALLVSIVSLFGPPLFGRLDPGAAHRRRWIIGFTLFMALLFALMAWLHSALALLGGAVLIAFISGYMVLQYADVRAAYPSELTGRAMAAFTMGMFLGIALMQWATGAVASIAAAHGFDAYAAALCTIALMLGAGALAFVALPAPKK</sequence>
<proteinExistence type="predicted"/>
<evidence type="ECO:0000256" key="3">
    <source>
        <dbReference type="ARBA" id="ARBA00022692"/>
    </source>
</evidence>
<name>A0A934STQ7_9BURK</name>
<evidence type="ECO:0000256" key="6">
    <source>
        <dbReference type="SAM" id="Phobius"/>
    </source>
</evidence>
<keyword evidence="2" id="KW-1003">Cell membrane</keyword>
<keyword evidence="9" id="KW-1185">Reference proteome</keyword>
<evidence type="ECO:0000256" key="5">
    <source>
        <dbReference type="ARBA" id="ARBA00023136"/>
    </source>
</evidence>
<dbReference type="InterPro" id="IPR036259">
    <property type="entry name" value="MFS_trans_sf"/>
</dbReference>
<dbReference type="Proteomes" id="UP000622890">
    <property type="component" value="Unassembled WGS sequence"/>
</dbReference>
<dbReference type="Pfam" id="PF07690">
    <property type="entry name" value="MFS_1"/>
    <property type="match status" value="1"/>
</dbReference>
<protein>
    <submittedName>
        <fullName evidence="8">MFS transporter</fullName>
    </submittedName>
</protein>
<feature type="transmembrane region" description="Helical" evidence="6">
    <location>
        <begin position="298"/>
        <end position="319"/>
    </location>
</feature>
<dbReference type="SUPFAM" id="SSF103473">
    <property type="entry name" value="MFS general substrate transporter"/>
    <property type="match status" value="1"/>
</dbReference>
<feature type="transmembrane region" description="Helical" evidence="6">
    <location>
        <begin position="364"/>
        <end position="386"/>
    </location>
</feature>
<dbReference type="PROSITE" id="PS50850">
    <property type="entry name" value="MFS"/>
    <property type="match status" value="1"/>
</dbReference>
<evidence type="ECO:0000313" key="8">
    <source>
        <dbReference type="EMBL" id="MBK4736606.1"/>
    </source>
</evidence>
<keyword evidence="4 6" id="KW-1133">Transmembrane helix</keyword>
<dbReference type="PANTHER" id="PTHR43124">
    <property type="entry name" value="PURINE EFFLUX PUMP PBUE"/>
    <property type="match status" value="1"/>
</dbReference>
<dbReference type="GO" id="GO:0005886">
    <property type="term" value="C:plasma membrane"/>
    <property type="evidence" value="ECO:0007669"/>
    <property type="project" value="UniProtKB-SubCell"/>
</dbReference>
<feature type="domain" description="Major facilitator superfamily (MFS) profile" evidence="7">
    <location>
        <begin position="1"/>
        <end position="391"/>
    </location>
</feature>
<comment type="subcellular location">
    <subcellularLocation>
        <location evidence="1">Cell membrane</location>
        <topology evidence="1">Multi-pass membrane protein</topology>
    </subcellularLocation>
</comment>
<dbReference type="EMBL" id="JAEPBG010000008">
    <property type="protein sequence ID" value="MBK4736606.1"/>
    <property type="molecule type" value="Genomic_DNA"/>
</dbReference>
<dbReference type="InterPro" id="IPR011701">
    <property type="entry name" value="MFS"/>
</dbReference>
<dbReference type="Gene3D" id="1.20.1250.20">
    <property type="entry name" value="MFS general substrate transporter like domains"/>
    <property type="match status" value="1"/>
</dbReference>
<feature type="transmembrane region" description="Helical" evidence="6">
    <location>
        <begin position="240"/>
        <end position="262"/>
    </location>
</feature>
<feature type="transmembrane region" description="Helical" evidence="6">
    <location>
        <begin position="274"/>
        <end position="292"/>
    </location>
</feature>
<organism evidence="8 9">
    <name type="scientific">Noviherbaspirillum pedocola</name>
    <dbReference type="NCBI Taxonomy" id="2801341"/>
    <lineage>
        <taxon>Bacteria</taxon>
        <taxon>Pseudomonadati</taxon>
        <taxon>Pseudomonadota</taxon>
        <taxon>Betaproteobacteria</taxon>
        <taxon>Burkholderiales</taxon>
        <taxon>Oxalobacteraceae</taxon>
        <taxon>Noviherbaspirillum</taxon>
    </lineage>
</organism>
<feature type="transmembrane region" description="Helical" evidence="6">
    <location>
        <begin position="196"/>
        <end position="220"/>
    </location>
</feature>
<evidence type="ECO:0000259" key="7">
    <source>
        <dbReference type="PROSITE" id="PS50850"/>
    </source>
</evidence>
<evidence type="ECO:0000256" key="2">
    <source>
        <dbReference type="ARBA" id="ARBA00022475"/>
    </source>
</evidence>
<evidence type="ECO:0000256" key="4">
    <source>
        <dbReference type="ARBA" id="ARBA00022989"/>
    </source>
</evidence>
<dbReference type="AlphaFoldDB" id="A0A934STQ7"/>
<feature type="transmembrane region" description="Helical" evidence="6">
    <location>
        <begin position="153"/>
        <end position="175"/>
    </location>
</feature>
<feature type="transmembrane region" description="Helical" evidence="6">
    <location>
        <begin position="125"/>
        <end position="147"/>
    </location>
</feature>
<feature type="transmembrane region" description="Helical" evidence="6">
    <location>
        <begin position="331"/>
        <end position="358"/>
    </location>
</feature>
<feature type="transmembrane region" description="Helical" evidence="6">
    <location>
        <begin position="92"/>
        <end position="113"/>
    </location>
</feature>
<dbReference type="InterPro" id="IPR050189">
    <property type="entry name" value="MFS_Efflux_Transporters"/>
</dbReference>
<gene>
    <name evidence="8" type="ORF">JJB74_18430</name>
</gene>
<reference evidence="8" key="1">
    <citation type="submission" date="2021-01" db="EMBL/GenBank/DDBJ databases">
        <title>Genome sequence of strain Noviherbaspirillum sp. DKR-6.</title>
        <authorList>
            <person name="Chaudhary D.K."/>
        </authorList>
    </citation>
    <scope>NUCLEOTIDE SEQUENCE</scope>
    <source>
        <strain evidence="8">DKR-6</strain>
    </source>
</reference>
<dbReference type="GO" id="GO:0022857">
    <property type="term" value="F:transmembrane transporter activity"/>
    <property type="evidence" value="ECO:0007669"/>
    <property type="project" value="InterPro"/>
</dbReference>
<keyword evidence="5 6" id="KW-0472">Membrane</keyword>